<dbReference type="RefSeq" id="WP_305107805.1">
    <property type="nucleotide sequence ID" value="NZ_JAUTWS010000064.1"/>
</dbReference>
<reference evidence="1 2" key="1">
    <citation type="submission" date="2023-08" db="EMBL/GenBank/DDBJ databases">
        <title>The draft genome sequence of Paracraurococcus sp. LOR1-02.</title>
        <authorList>
            <person name="Kingkaew E."/>
            <person name="Tanasupawat S."/>
        </authorList>
    </citation>
    <scope>NUCLEOTIDE SEQUENCE [LARGE SCALE GENOMIC DNA]</scope>
    <source>
        <strain evidence="1 2">LOR1-02</strain>
    </source>
</reference>
<name>A0ABT9E9S2_9PROT</name>
<sequence>MTASPTAEAGAHFQAGHLAAAIEAATRAVRGAPAAAAPRLLLAELLAFAGETERADRILDAASGLAPEAAVGIAQLRQLLRADLARREVFREGRLPDFPDGPNETQRHALAALLALREGEPAEAARLAAAAEAARPRLPGRHDGRAFDDLRDADDLLAGTVEVLTTAGTYLWIPAERVARLAPRPPRRPRDLLWRQAELTLRDGPSADVFLPVLYPMPGDAAEPLRLGRATEWQGPPGGPMRGLGQRVLLVGEEAVTAMELGTLEFEAAA</sequence>
<dbReference type="Proteomes" id="UP001243009">
    <property type="component" value="Unassembled WGS sequence"/>
</dbReference>
<protein>
    <submittedName>
        <fullName evidence="1">Type VI secretion system accessory protein TagJ</fullName>
    </submittedName>
</protein>
<dbReference type="PIRSF" id="PIRSF029288">
    <property type="entry name" value="SciE_ImpE"/>
    <property type="match status" value="1"/>
</dbReference>
<dbReference type="InterPro" id="IPR011990">
    <property type="entry name" value="TPR-like_helical_dom_sf"/>
</dbReference>
<dbReference type="Gene3D" id="1.25.40.10">
    <property type="entry name" value="Tetratricopeptide repeat domain"/>
    <property type="match status" value="1"/>
</dbReference>
<evidence type="ECO:0000313" key="1">
    <source>
        <dbReference type="EMBL" id="MDO9712944.1"/>
    </source>
</evidence>
<evidence type="ECO:0000313" key="2">
    <source>
        <dbReference type="Proteomes" id="UP001243009"/>
    </source>
</evidence>
<keyword evidence="2" id="KW-1185">Reference proteome</keyword>
<dbReference type="SUPFAM" id="SSF144059">
    <property type="entry name" value="ImpE-like"/>
    <property type="match status" value="1"/>
</dbReference>
<organism evidence="1 2">
    <name type="scientific">Paracraurococcus lichenis</name>
    <dbReference type="NCBI Taxonomy" id="3064888"/>
    <lineage>
        <taxon>Bacteria</taxon>
        <taxon>Pseudomonadati</taxon>
        <taxon>Pseudomonadota</taxon>
        <taxon>Alphaproteobacteria</taxon>
        <taxon>Acetobacterales</taxon>
        <taxon>Roseomonadaceae</taxon>
        <taxon>Paracraurococcus</taxon>
    </lineage>
</organism>
<dbReference type="InterPro" id="IPR009211">
    <property type="entry name" value="TagJ"/>
</dbReference>
<comment type="caution">
    <text evidence="1">The sequence shown here is derived from an EMBL/GenBank/DDBJ whole genome shotgun (WGS) entry which is preliminary data.</text>
</comment>
<gene>
    <name evidence="1" type="ORF">Q7A36_31740</name>
</gene>
<proteinExistence type="predicted"/>
<accession>A0ABT9E9S2</accession>
<dbReference type="Pfam" id="PF07024">
    <property type="entry name" value="ImpE"/>
    <property type="match status" value="1"/>
</dbReference>
<dbReference type="EMBL" id="JAUTWS010000064">
    <property type="protein sequence ID" value="MDO9712944.1"/>
    <property type="molecule type" value="Genomic_DNA"/>
</dbReference>